<organism evidence="1 2">
    <name type="scientific">Thalassoglobus neptunius</name>
    <dbReference type="NCBI Taxonomy" id="1938619"/>
    <lineage>
        <taxon>Bacteria</taxon>
        <taxon>Pseudomonadati</taxon>
        <taxon>Planctomycetota</taxon>
        <taxon>Planctomycetia</taxon>
        <taxon>Planctomycetales</taxon>
        <taxon>Planctomycetaceae</taxon>
        <taxon>Thalassoglobus</taxon>
    </lineage>
</organism>
<reference evidence="1 2" key="1">
    <citation type="submission" date="2019-02" db="EMBL/GenBank/DDBJ databases">
        <title>Deep-cultivation of Planctomycetes and their phenomic and genomic characterization uncovers novel biology.</title>
        <authorList>
            <person name="Wiegand S."/>
            <person name="Jogler M."/>
            <person name="Boedeker C."/>
            <person name="Pinto D."/>
            <person name="Vollmers J."/>
            <person name="Rivas-Marin E."/>
            <person name="Kohn T."/>
            <person name="Peeters S.H."/>
            <person name="Heuer A."/>
            <person name="Rast P."/>
            <person name="Oberbeckmann S."/>
            <person name="Bunk B."/>
            <person name="Jeske O."/>
            <person name="Meyerdierks A."/>
            <person name="Storesund J.E."/>
            <person name="Kallscheuer N."/>
            <person name="Luecker S."/>
            <person name="Lage O.M."/>
            <person name="Pohl T."/>
            <person name="Merkel B.J."/>
            <person name="Hornburger P."/>
            <person name="Mueller R.-W."/>
            <person name="Bruemmer F."/>
            <person name="Labrenz M."/>
            <person name="Spormann A.M."/>
            <person name="Op Den Camp H."/>
            <person name="Overmann J."/>
            <person name="Amann R."/>
            <person name="Jetten M.S.M."/>
            <person name="Mascher T."/>
            <person name="Medema M.H."/>
            <person name="Devos D.P."/>
            <person name="Kaster A.-K."/>
            <person name="Ovreas L."/>
            <person name="Rohde M."/>
            <person name="Galperin M.Y."/>
            <person name="Jogler C."/>
        </authorList>
    </citation>
    <scope>NUCLEOTIDE SEQUENCE [LARGE SCALE GENOMIC DNA]</scope>
    <source>
        <strain evidence="1 2">KOR42</strain>
    </source>
</reference>
<proteinExistence type="predicted"/>
<dbReference type="RefSeq" id="WP_197441038.1">
    <property type="nucleotide sequence ID" value="NZ_SIHI01000001.1"/>
</dbReference>
<accession>A0A5C5X6W8</accession>
<evidence type="ECO:0000313" key="2">
    <source>
        <dbReference type="Proteomes" id="UP000317243"/>
    </source>
</evidence>
<dbReference type="Gene3D" id="3.40.50.1820">
    <property type="entry name" value="alpha/beta hydrolase"/>
    <property type="match status" value="1"/>
</dbReference>
<dbReference type="InterPro" id="IPR029058">
    <property type="entry name" value="AB_hydrolase_fold"/>
</dbReference>
<gene>
    <name evidence="1" type="ORF">KOR42_21720</name>
</gene>
<evidence type="ECO:0000313" key="1">
    <source>
        <dbReference type="EMBL" id="TWT58786.1"/>
    </source>
</evidence>
<dbReference type="EMBL" id="SIHI01000001">
    <property type="protein sequence ID" value="TWT58786.1"/>
    <property type="molecule type" value="Genomic_DNA"/>
</dbReference>
<dbReference type="AlphaFoldDB" id="A0A5C5X6W8"/>
<keyword evidence="2" id="KW-1185">Reference proteome</keyword>
<comment type="caution">
    <text evidence="1">The sequence shown here is derived from an EMBL/GenBank/DDBJ whole genome shotgun (WGS) entry which is preliminary data.</text>
</comment>
<dbReference type="Proteomes" id="UP000317243">
    <property type="component" value="Unassembled WGS sequence"/>
</dbReference>
<sequence length="241" mass="26660">MESLGNGLQLPSGLTSSQFSANHRFNAARIASLAVDLKFSTYFPESYTEGYAYPLIAYVHDHHRSEADLEKWFPAISDQNFLAMGVRAPFPHQLGFPGEFQWKLHRPDASLATVRDCVRAGQSDFNIHSDRVHILGEGEGAIVGLQQLILQNSGEYDLARVRGVICSRLPKRWTEFLPPLRSSHGGRLLILDEVNDAEGQAALDALGHAGVEITVYSPESKFSPVEMVNHWVMAGISTVVF</sequence>
<dbReference type="SUPFAM" id="SSF53474">
    <property type="entry name" value="alpha/beta-Hydrolases"/>
    <property type="match status" value="1"/>
</dbReference>
<protein>
    <submittedName>
        <fullName evidence="1">Uncharacterized protein</fullName>
    </submittedName>
</protein>
<name>A0A5C5X6W8_9PLAN</name>